<evidence type="ECO:0000256" key="1">
    <source>
        <dbReference type="ARBA" id="ARBA00001933"/>
    </source>
</evidence>
<dbReference type="AlphaFoldDB" id="A0A2Z6E683"/>
<evidence type="ECO:0000256" key="6">
    <source>
        <dbReference type="ARBA" id="ARBA00050776"/>
    </source>
</evidence>
<organism evidence="10 11">
    <name type="scientific">Aerosticca soli</name>
    <dbReference type="NCBI Taxonomy" id="2010829"/>
    <lineage>
        <taxon>Bacteria</taxon>
        <taxon>Pseudomonadati</taxon>
        <taxon>Pseudomonadota</taxon>
        <taxon>Gammaproteobacteria</taxon>
        <taxon>Lysobacterales</taxon>
        <taxon>Rhodanobacteraceae</taxon>
        <taxon>Aerosticca</taxon>
    </lineage>
</organism>
<dbReference type="InterPro" id="IPR010970">
    <property type="entry name" value="Cys_dSase_SufS"/>
</dbReference>
<evidence type="ECO:0000313" key="11">
    <source>
        <dbReference type="Proteomes" id="UP000270530"/>
    </source>
</evidence>
<dbReference type="InterPro" id="IPR000192">
    <property type="entry name" value="Aminotrans_V_dom"/>
</dbReference>
<dbReference type="PIRSF" id="PIRSF005572">
    <property type="entry name" value="NifS"/>
    <property type="match status" value="1"/>
</dbReference>
<dbReference type="CDD" id="cd06453">
    <property type="entry name" value="SufS_like"/>
    <property type="match status" value="1"/>
</dbReference>
<comment type="catalytic activity">
    <reaction evidence="6 8">
        <text>(sulfur carrier)-H + L-cysteine = (sulfur carrier)-SH + L-alanine</text>
        <dbReference type="Rhea" id="RHEA:43892"/>
        <dbReference type="Rhea" id="RHEA-COMP:14737"/>
        <dbReference type="Rhea" id="RHEA-COMP:14739"/>
        <dbReference type="ChEBI" id="CHEBI:29917"/>
        <dbReference type="ChEBI" id="CHEBI:35235"/>
        <dbReference type="ChEBI" id="CHEBI:57972"/>
        <dbReference type="ChEBI" id="CHEBI:64428"/>
        <dbReference type="EC" id="2.8.1.7"/>
    </reaction>
</comment>
<accession>A0A2Z6E683</accession>
<dbReference type="KEGG" id="rbd:ALSL_1401"/>
<comment type="similarity">
    <text evidence="3 8">Belongs to the class-V pyridoxal-phosphate-dependent aminotransferase family. Csd subfamily.</text>
</comment>
<dbReference type="Proteomes" id="UP000270530">
    <property type="component" value="Chromosome"/>
</dbReference>
<gene>
    <name evidence="10" type="ORF">ALSL_1401</name>
</gene>
<dbReference type="GO" id="GO:0006534">
    <property type="term" value="P:cysteine metabolic process"/>
    <property type="evidence" value="ECO:0007669"/>
    <property type="project" value="UniProtKB-UniRule"/>
</dbReference>
<evidence type="ECO:0000259" key="9">
    <source>
        <dbReference type="Pfam" id="PF00266"/>
    </source>
</evidence>
<evidence type="ECO:0000256" key="3">
    <source>
        <dbReference type="ARBA" id="ARBA00010447"/>
    </source>
</evidence>
<dbReference type="SUPFAM" id="SSF53383">
    <property type="entry name" value="PLP-dependent transferases"/>
    <property type="match status" value="1"/>
</dbReference>
<keyword evidence="11" id="KW-1185">Reference proteome</keyword>
<name>A0A2Z6E683_9GAMM</name>
<dbReference type="RefSeq" id="WP_126537737.1">
    <property type="nucleotide sequence ID" value="NZ_AP018560.1"/>
</dbReference>
<evidence type="ECO:0000256" key="7">
    <source>
        <dbReference type="RuleBase" id="RU004504"/>
    </source>
</evidence>
<dbReference type="PROSITE" id="PS00595">
    <property type="entry name" value="AA_TRANSFER_CLASS_5"/>
    <property type="match status" value="1"/>
</dbReference>
<proteinExistence type="inferred from homology"/>
<dbReference type="Gene3D" id="3.40.640.10">
    <property type="entry name" value="Type I PLP-dependent aspartate aminotransferase-like (Major domain)"/>
    <property type="match status" value="1"/>
</dbReference>
<dbReference type="NCBIfam" id="TIGR01979">
    <property type="entry name" value="sufS"/>
    <property type="match status" value="1"/>
</dbReference>
<evidence type="ECO:0000256" key="8">
    <source>
        <dbReference type="RuleBase" id="RU004506"/>
    </source>
</evidence>
<comment type="cofactor">
    <cofactor evidence="1 7">
        <name>pyridoxal 5'-phosphate</name>
        <dbReference type="ChEBI" id="CHEBI:597326"/>
    </cofactor>
</comment>
<dbReference type="GO" id="GO:0030170">
    <property type="term" value="F:pyridoxal phosphate binding"/>
    <property type="evidence" value="ECO:0007669"/>
    <property type="project" value="UniProtKB-UniRule"/>
</dbReference>
<keyword evidence="5 8" id="KW-0663">Pyridoxal phosphate</keyword>
<dbReference type="EC" id="2.8.1.7" evidence="8"/>
<dbReference type="Gene3D" id="3.90.1150.10">
    <property type="entry name" value="Aspartate Aminotransferase, domain 1"/>
    <property type="match status" value="1"/>
</dbReference>
<dbReference type="InterPro" id="IPR015422">
    <property type="entry name" value="PyrdxlP-dep_Trfase_small"/>
</dbReference>
<feature type="domain" description="Aminotransferase class V" evidence="9">
    <location>
        <begin position="38"/>
        <end position="407"/>
    </location>
</feature>
<reference evidence="11" key="2">
    <citation type="submission" date="2018-06" db="EMBL/GenBank/DDBJ databases">
        <title>Genome sequence of Rhodanobacteraceae bacterium strain Dysh456.</title>
        <authorList>
            <person name="Fukui M."/>
        </authorList>
    </citation>
    <scope>NUCLEOTIDE SEQUENCE [LARGE SCALE GENOMIC DNA]</scope>
    <source>
        <strain evidence="11">Dysh456</strain>
    </source>
</reference>
<protein>
    <recommendedName>
        <fullName evidence="8">Cysteine desulfurase</fullName>
        <ecNumber evidence="8">2.8.1.7</ecNumber>
    </recommendedName>
</protein>
<comment type="function">
    <text evidence="2 8">Catalyzes the removal of elemental sulfur and selenium atoms from L-cysteine, L-cystine, L-selenocysteine, and L-selenocystine to produce L-alanine.</text>
</comment>
<dbReference type="InterPro" id="IPR015421">
    <property type="entry name" value="PyrdxlP-dep_Trfase_major"/>
</dbReference>
<reference evidence="11" key="1">
    <citation type="submission" date="2018-04" db="EMBL/GenBank/DDBJ databases">
        <authorList>
            <person name="Watanabe M."/>
            <person name="Kojima H."/>
        </authorList>
    </citation>
    <scope>NUCLEOTIDE SEQUENCE [LARGE SCALE GENOMIC DNA]</scope>
    <source>
        <strain evidence="11">Dysh456</strain>
    </source>
</reference>
<dbReference type="EMBL" id="AP018560">
    <property type="protein sequence ID" value="BBD80058.1"/>
    <property type="molecule type" value="Genomic_DNA"/>
</dbReference>
<dbReference type="GO" id="GO:0031071">
    <property type="term" value="F:cysteine desulfurase activity"/>
    <property type="evidence" value="ECO:0007669"/>
    <property type="project" value="UniProtKB-UniRule"/>
</dbReference>
<dbReference type="InterPro" id="IPR016454">
    <property type="entry name" value="Cysteine_dSase"/>
</dbReference>
<dbReference type="InterPro" id="IPR020578">
    <property type="entry name" value="Aminotrans_V_PyrdxlP_BS"/>
</dbReference>
<evidence type="ECO:0000256" key="4">
    <source>
        <dbReference type="ARBA" id="ARBA00022679"/>
    </source>
</evidence>
<dbReference type="Pfam" id="PF00266">
    <property type="entry name" value="Aminotran_5"/>
    <property type="match status" value="1"/>
</dbReference>
<dbReference type="OrthoDB" id="9808002at2"/>
<evidence type="ECO:0000313" key="10">
    <source>
        <dbReference type="EMBL" id="BBD80058.1"/>
    </source>
</evidence>
<evidence type="ECO:0000256" key="2">
    <source>
        <dbReference type="ARBA" id="ARBA00002824"/>
    </source>
</evidence>
<dbReference type="PANTHER" id="PTHR43586:SF8">
    <property type="entry name" value="CYSTEINE DESULFURASE 1, CHLOROPLASTIC"/>
    <property type="match status" value="1"/>
</dbReference>
<dbReference type="PANTHER" id="PTHR43586">
    <property type="entry name" value="CYSTEINE DESULFURASE"/>
    <property type="match status" value="1"/>
</dbReference>
<sequence length="419" mass="45833">MSPPSRPVATAGESGFDVMRVRADFPLLERSVHGKPLIYFDNANTSQKPRGVIEAVDAFYREHNANVSRAVHTLGEEATELYEGARDRLAQHIHAPSRDELVLTSGATQAINLVAYSYALPRLKAGDAILTTTMEHHANIVPWQLVTARTGATVKAAPIDARGELIVERFIDLLTPEVKLACVAHVSNVLGTVNPVRKLARECRRRGIPLLVDGSQAVPHRPVDVQALGCDFYAFTGHKMLAPTGTGALWARREHLAAMEPFFGGGEMIREVRFSGTVFADPPHRFEAGTPNIAGFAGIGAALDYYAGLGFAAMRSWEQRLLAYATERLRELPGLRLFGEAREKEPVISFLIEGTQATDLATLLDLEGVAVRSGHHCAHPLMQFFGVPATLRASLAFYNTLEEVDAFVEALRKVRKLLL</sequence>
<dbReference type="InterPro" id="IPR015424">
    <property type="entry name" value="PyrdxlP-dep_Trfase"/>
</dbReference>
<keyword evidence="4 8" id="KW-0808">Transferase</keyword>
<evidence type="ECO:0000256" key="5">
    <source>
        <dbReference type="ARBA" id="ARBA00022898"/>
    </source>
</evidence>